<dbReference type="AlphaFoldDB" id="A0A8W8MQ12"/>
<feature type="compositionally biased region" description="Basic and acidic residues" evidence="2">
    <location>
        <begin position="17"/>
        <end position="26"/>
    </location>
</feature>
<dbReference type="InterPro" id="IPR005322">
    <property type="entry name" value="Peptidase_C69"/>
</dbReference>
<dbReference type="GO" id="GO:0006508">
    <property type="term" value="P:proteolysis"/>
    <property type="evidence" value="ECO:0007669"/>
    <property type="project" value="InterPro"/>
</dbReference>
<dbReference type="GO" id="GO:0070004">
    <property type="term" value="F:cysteine-type exopeptidase activity"/>
    <property type="evidence" value="ECO:0007669"/>
    <property type="project" value="InterPro"/>
</dbReference>
<dbReference type="GO" id="GO:0016805">
    <property type="term" value="F:dipeptidase activity"/>
    <property type="evidence" value="ECO:0007669"/>
    <property type="project" value="InterPro"/>
</dbReference>
<dbReference type="PANTHER" id="PTHR12994:SF17">
    <property type="entry name" value="LD30995P"/>
    <property type="match status" value="1"/>
</dbReference>
<evidence type="ECO:0000256" key="1">
    <source>
        <dbReference type="ARBA" id="ARBA00005705"/>
    </source>
</evidence>
<accession>A0A8W8MQ12</accession>
<dbReference type="Proteomes" id="UP000005408">
    <property type="component" value="Unassembled WGS sequence"/>
</dbReference>
<reference evidence="3" key="1">
    <citation type="submission" date="2022-08" db="UniProtKB">
        <authorList>
            <consortium name="EnsemblMetazoa"/>
        </authorList>
    </citation>
    <scope>IDENTIFICATION</scope>
    <source>
        <strain evidence="3">05x7-T-G4-1.051#20</strain>
    </source>
</reference>
<dbReference type="PANTHER" id="PTHR12994">
    <property type="entry name" value="SECERNIN"/>
    <property type="match status" value="1"/>
</dbReference>
<keyword evidence="4" id="KW-1185">Reference proteome</keyword>
<dbReference type="Gene3D" id="3.60.60.10">
    <property type="entry name" value="Penicillin V Acylase, Chain A"/>
    <property type="match status" value="1"/>
</dbReference>
<evidence type="ECO:0008006" key="5">
    <source>
        <dbReference type="Google" id="ProtNLM"/>
    </source>
</evidence>
<evidence type="ECO:0000256" key="2">
    <source>
        <dbReference type="SAM" id="MobiDB-lite"/>
    </source>
</evidence>
<comment type="similarity">
    <text evidence="1">Belongs to the peptidase C69 family. Secernin subfamily.</text>
</comment>
<organism evidence="3 4">
    <name type="scientific">Magallana gigas</name>
    <name type="common">Pacific oyster</name>
    <name type="synonym">Crassostrea gigas</name>
    <dbReference type="NCBI Taxonomy" id="29159"/>
    <lineage>
        <taxon>Eukaryota</taxon>
        <taxon>Metazoa</taxon>
        <taxon>Spiralia</taxon>
        <taxon>Lophotrochozoa</taxon>
        <taxon>Mollusca</taxon>
        <taxon>Bivalvia</taxon>
        <taxon>Autobranchia</taxon>
        <taxon>Pteriomorphia</taxon>
        <taxon>Ostreida</taxon>
        <taxon>Ostreoidea</taxon>
        <taxon>Ostreidae</taxon>
        <taxon>Magallana</taxon>
    </lineage>
</organism>
<name>A0A8W8MQ12_MAGGI</name>
<evidence type="ECO:0000313" key="3">
    <source>
        <dbReference type="EnsemblMetazoa" id="G35410.1:cds"/>
    </source>
</evidence>
<protein>
    <recommendedName>
        <fullName evidence="5">Secernin-2</fullName>
    </recommendedName>
</protein>
<feature type="region of interest" description="Disordered" evidence="2">
    <location>
        <begin position="1"/>
        <end position="31"/>
    </location>
</feature>
<proteinExistence type="inferred from homology"/>
<dbReference type="EnsemblMetazoa" id="G35410.1">
    <property type="protein sequence ID" value="G35410.1:cds"/>
    <property type="gene ID" value="G35410"/>
</dbReference>
<dbReference type="Pfam" id="PF03577">
    <property type="entry name" value="Peptidase_C69"/>
    <property type="match status" value="1"/>
</dbReference>
<sequence>MDPREENSQTHCLSIEHSSRSGETKTTRPIPGTSPSLAAIILHNIKMADIFVALTPFTKDCVIFGKNANQPPTDVQQVIYCAGADYTTGSKVKTTMLEIDQVSRTHACVLSQTAGSWGAEMGANDQGVCAGYTSVFTKLSSLEGNMLTPSDLTRLILERSGSAKSAVLTVTSLIDQNGQGGRFGVDNPRPYCGVFLIADRDEAWVVECAGKSWVAKQITEGTCTISNSLSISTDYTMTSSNLQEQSVTSGHWSSEKGPVDFAVAFGDDPPTEIGCTNPTERRSTGSDLLKNIANQGSFSTKDMFEILRKMAIEDSRLLQTTGSHVTILSSAGLPDRHWFTGTPCPSLSVFKPFMFSDNVDIGDYTRSLSKDDKRHVLYKYHEKARELMASGSPKGEALSQLMRSLEGKCVVEMDEFCQQFSVENISDVDELFKDICESEIKFYL</sequence>
<evidence type="ECO:0000313" key="4">
    <source>
        <dbReference type="Proteomes" id="UP000005408"/>
    </source>
</evidence>